<dbReference type="EMBL" id="JADGJQ010000109">
    <property type="protein sequence ID" value="KAJ3169347.1"/>
    <property type="molecule type" value="Genomic_DNA"/>
</dbReference>
<feature type="compositionally biased region" description="Low complexity" evidence="1">
    <location>
        <begin position="33"/>
        <end position="46"/>
    </location>
</feature>
<feature type="region of interest" description="Disordered" evidence="1">
    <location>
        <begin position="2482"/>
        <end position="2507"/>
    </location>
</feature>
<feature type="region of interest" description="Disordered" evidence="1">
    <location>
        <begin position="1919"/>
        <end position="1939"/>
    </location>
</feature>
<protein>
    <submittedName>
        <fullName evidence="5">Cell morphogenesis protein PAG1</fullName>
    </submittedName>
</protein>
<feature type="region of interest" description="Disordered" evidence="1">
    <location>
        <begin position="2738"/>
        <end position="2775"/>
    </location>
</feature>
<feature type="domain" description="Cell morphogenesis central region" evidence="4">
    <location>
        <begin position="1697"/>
        <end position="1825"/>
    </location>
</feature>
<dbReference type="Pfam" id="PF14222">
    <property type="entry name" value="MOR2-PAG1_N"/>
    <property type="match status" value="2"/>
</dbReference>
<feature type="domain" description="Cell morphogenesis central region" evidence="4">
    <location>
        <begin position="1250"/>
        <end position="1542"/>
    </location>
</feature>
<accession>A0AAD5TD58</accession>
<feature type="compositionally biased region" description="Gly residues" evidence="1">
    <location>
        <begin position="2738"/>
        <end position="2748"/>
    </location>
</feature>
<feature type="compositionally biased region" description="Gly residues" evidence="1">
    <location>
        <begin position="1922"/>
        <end position="1935"/>
    </location>
</feature>
<feature type="compositionally biased region" description="Polar residues" evidence="1">
    <location>
        <begin position="65"/>
        <end position="83"/>
    </location>
</feature>
<dbReference type="InterPro" id="IPR025481">
    <property type="entry name" value="Cell_Morphogen_C"/>
</dbReference>
<dbReference type="PANTHER" id="PTHR12295">
    <property type="entry name" value="FURRY-RELATED"/>
    <property type="match status" value="1"/>
</dbReference>
<feature type="region of interest" description="Disordered" evidence="1">
    <location>
        <begin position="1"/>
        <end position="46"/>
    </location>
</feature>
<dbReference type="GO" id="GO:0030427">
    <property type="term" value="C:site of polarized growth"/>
    <property type="evidence" value="ECO:0007669"/>
    <property type="project" value="TreeGrafter"/>
</dbReference>
<evidence type="ECO:0000256" key="1">
    <source>
        <dbReference type="SAM" id="MobiDB-lite"/>
    </source>
</evidence>
<evidence type="ECO:0000313" key="6">
    <source>
        <dbReference type="Proteomes" id="UP001212152"/>
    </source>
</evidence>
<dbReference type="PANTHER" id="PTHR12295:SF30">
    <property type="entry name" value="PROTEIN FURRY"/>
    <property type="match status" value="1"/>
</dbReference>
<proteinExistence type="predicted"/>
<feature type="domain" description="Cell morphogenesis protein N-terminal" evidence="2">
    <location>
        <begin position="600"/>
        <end position="862"/>
    </location>
</feature>
<dbReference type="Pfam" id="PF14225">
    <property type="entry name" value="MOR2-PAG1_C"/>
    <property type="match status" value="1"/>
</dbReference>
<feature type="region of interest" description="Disordered" evidence="1">
    <location>
        <begin position="2543"/>
        <end position="2590"/>
    </location>
</feature>
<evidence type="ECO:0000259" key="4">
    <source>
        <dbReference type="Pfam" id="PF14228"/>
    </source>
</evidence>
<feature type="domain" description="Cell morphogenesis central region" evidence="4">
    <location>
        <begin position="1976"/>
        <end position="2154"/>
    </location>
</feature>
<gene>
    <name evidence="5" type="primary">TAO3</name>
    <name evidence="5" type="ORF">HDU87_000667</name>
</gene>
<feature type="region of interest" description="Disordered" evidence="1">
    <location>
        <begin position="2933"/>
        <end position="3026"/>
    </location>
</feature>
<dbReference type="SUPFAM" id="SSF48371">
    <property type="entry name" value="ARM repeat"/>
    <property type="match status" value="2"/>
</dbReference>
<dbReference type="InterPro" id="IPR029473">
    <property type="entry name" value="MOR2-PAG1_mid"/>
</dbReference>
<sequence>MEASLGPSEDNFGYRNISGAAALPPKVPTLGSAAPRLPKAPLGGAGAAATADDIVTGSLAVDRSTLLTPPSRRQSLAPTMAGTSSPLSAGPPSASLGGKNALPSATPSKRTPAQLVLQNVFARFVRTAEMKVNTLIYTQPLDREVDLFAPICAGADASFDCLLESMGSVAKHCPKLMIDSIMVWRKSKSETSGNEGTRNITAIYPHLKGKDLEYIVKERKSLVSNFILCRVLIAIVQRLTRDTLPDDLEEKLEDMVFGQLRNADPEMTVRSVNRQANIDLFAELVGALSNIRFATVSGRFITELNKASAVKEGKLDLIIRSMRFLKLKIYPMDALEDTADFLQTCAELFQNAHSTRIKHAYAEVFVMLLEPIAAVATAEVNLPAWMKTVELIYPKASKMLGKPRHLQAALPLISTLLCVSRKDFFHRHWGDFTDLCFKQLRDKQLRTTALSSLTRLIWVYLFRCSETSTANVYRRIESMTRILFPTNRRGVVPAETSLQAFIQIVYFVCVRYPEYGIDNILTNLLGIEHGAPMLSGPGATLATSAGSLINASSVLTGGKDYASAANSVPSTYLDDWTTNSTMSGSTPTLVGSNMVVGDTIVNPERLIIALRAFLLLLADMEEALGGGTKESNGITAGTVSAVHGSASKVVVEGKVNLAPPPFPPSDTHVVLSYIDINFLNKLRDRNAGTARRGDIRGLLSESIVARMGTSMRDSMDRFNDSLGTVALALDNLCGWSLLTDTGMLSTIAALGPTAGGTLGIRRGSISDTATSTGSTGGSDKETRASVVDVVSRDRQLLFDLIHTYLDCLPRIAPTGLGPVKVIELLSRYVLHADDGIQIAAREALNRICQISSQGDAGHSKFWNFGEGKGVASEVVRIVAETGVAILNDRYGDILANLAFDGAQGATWAFTTNYIALLGIWVKQIQDSPQMWDPMEADWVVEEIESRGLLFLCSLVPFVRRQALVILSLAEKFEAALKGRGPNFEDQLAGMSKAEARRQTLRRQSRNDLRRRYTLQRSLFNPHMQVRRTRLSRIMEECGPDLVRRHYHDPVLAASTRSEHQKLQQQQRQQQYLNIMSAKDTLLHVAGSDIPQDMIIWARCFPDLIKWCFQYASPRTMQLCLRDVCARLLVLQPSLIAAAEQTSSGTSSKGNTNITGTVKWVNDRTGLGISATSGKPSGPSLLPLTDEMVDQWKVHMVYACACIEINRAADGDARVHSVIGVPGSYLDRSRNEPMPHETPARNGNIMLQPIGSGRQLFQMVFPLMSSERTAIRQAAVTSLGAIHWLSYQTFLEDVQPYMRSVVDDLRTRAALARGEIRESSRKAGSSQALAQSAQTKRFERVRMELTHVLSLVADFVTHVQYRRNETLMAGVITYVRELARFLSDQDVQLEWDHQMLRYYFSGFIERFYDHLVAAIEQPVEAPGGYSDHPERNETVEQYLSFDLRLGLFRLFEKWCGYGQFSSRTRDREAKMMLSILDQVKDIRERGALTSTMEEQRKALETASLKAMAALCKGPVLNTRDPDLSFEFRTLVAWIDSIFSSPDEKFHVIARAALEALLTHNRMNEQLLIDVVRQCYVGDINSNVTLGYFMALVDIFVREDAYPCTPSRMCALALYKMGDPNLHIRRGAVRLLRAIEDRFWGDRTERGKYGAVKNLVKEFFGPPPQLEDLEAHMMQREYDHEGWDDEAAMMAAMALIDEEHATYEAAAVTSSLPIVYKYAQALVSARLATERLDMTSEMLSEMVLMCNMVATGNGVKAGNPQGVRDILIFMVPWVRNVELVGLPLKQPGGNSSLPKTPTETVLTNLFFLTVKYADEHVTEMEHIWMQLVEPVPVDDDSPRSSVSGSAEGLRHGLAEEDNLAIIDRHTNIAVEFLLGIGVKKRNPKFVTHAKKVMVYFARTSACAQLVDGLIARITPKNLVPSGLEDGGGGGGGGGGGAASDARPAPIEVAKLQKSAPQTALYMADLEQVLVDMPKRPAFSTGQLACVLLVDLAVEVGAALRPHLALLLHVIFVQLDHFITLICEQNRLLLINIIQSTVPRDVAGEHIDTVHAALSLKEGKRLWAYEDVTPKNPDIESQHQLGALVVDVLDLFLVVDPELAQTWGETALAWGTSCPVRHVACRSLQIYRTLMPAFSQRMLGELLQRLANTLADPTEEIQGFALEIIRTLSAMIDSLDRSRLVMFPQFFWAAIACIHSPHEWEFSEGVALVEKILQKLDVHDPACRNILLINLPSKWKGQFRGLQPLLMRGLCSSSTEKHCLRIINSLVSLADPALVETSHSRVLFALLSNLPRWLHCFEADYGSDGGREAGVTPTECMATAQALAEFAGVLGHQGLSRLLSSYAKRKFRTKDDFLHQFMSLLTDAFFPTHEAEALQFLMGLLSNSHHFYRRSVLAVIKIMLPSLGAGRAAPTMLGTVAAPLALNTIDEELIAPLLAILQTDLAAEALDVLDEALSGTISIGESNLRLVFGGKSIYKIVREGVPMDNGPAADGAHDPGGGSGTANGRSTSSGGWRVKDFATAAKVARYNMTGVASTCGGGRDLYSTTGAAGGKHRDGHTGRADSSMRASPASTVLVGGSTRRVPQSAPDLGEPIGVSSSLADETLDLWAMDDLDGELLNTLNDLDAFFGRDDDYEVEFRHPPDVSRAIFSTVDSTSKRFSTASSDAASSSDVLNIPDAKDFYQPFEEEPTAHPAPPPGPVRKASLNSVLSEVSYTTEPPGAGMTRDVSMSSLFVNGILGEYYGEGNGNDGEPGGQNPRRAQHEPSHLRHAVHAAPAPHVSPARRLLSHPDARAYVTFRVKMSYTQLVQDTEFAHWLRHDLSQPLRVDVARLVVDKVEADPVATESDPGVLVTVMIQGGEGIDASMGGVVSAAYAEDLAALIVDDGDAGEDDRRDREILGEGVITHNVDRTWKPEILLGFMGITVPYLAEGLRYELPHRHRPAQSPRPANQRLANPPPPQSPLNAAGLVPPPRGVTRDLAALQRGTARSPASSPLPPAPESPRPDRSNESISSEATVKPLSSSRPPLPTPPPLTVDSAAELLRIFPASFELAVQLVEDWIGFASDLLSAEDADGLQQSSLRAALDLMSRLFAGHHHPEGEEDDGGEGHYRPISDGDEIGNAAAARLIARQRDDPPFVARFIAARARHVETMNTGVKTYLATRHAMSEQEESEAAGNVLPFDGRAAVGLARSLLELYVEVLRLQALLEIFLDTPPEPRNRELIAAEQCLLSLPS</sequence>
<feature type="compositionally biased region" description="Low complexity" evidence="1">
    <location>
        <begin position="84"/>
        <end position="98"/>
    </location>
</feature>
<comment type="caution">
    <text evidence="5">The sequence shown here is derived from an EMBL/GenBank/DDBJ whole genome shotgun (WGS) entry which is preliminary data.</text>
</comment>
<dbReference type="GO" id="GO:0000902">
    <property type="term" value="P:cell morphogenesis"/>
    <property type="evidence" value="ECO:0007669"/>
    <property type="project" value="InterPro"/>
</dbReference>
<name>A0AAD5TD58_9FUNG</name>
<reference evidence="5" key="1">
    <citation type="submission" date="2020-05" db="EMBL/GenBank/DDBJ databases">
        <title>Phylogenomic resolution of chytrid fungi.</title>
        <authorList>
            <person name="Stajich J.E."/>
            <person name="Amses K."/>
            <person name="Simmons R."/>
            <person name="Seto K."/>
            <person name="Myers J."/>
            <person name="Bonds A."/>
            <person name="Quandt C.A."/>
            <person name="Barry K."/>
            <person name="Liu P."/>
            <person name="Grigoriev I."/>
            <person name="Longcore J.E."/>
            <person name="James T.Y."/>
        </authorList>
    </citation>
    <scope>NUCLEOTIDE SEQUENCE</scope>
    <source>
        <strain evidence="5">JEL0379</strain>
    </source>
</reference>
<dbReference type="GO" id="GO:0005938">
    <property type="term" value="C:cell cortex"/>
    <property type="evidence" value="ECO:0007669"/>
    <property type="project" value="TreeGrafter"/>
</dbReference>
<feature type="domain" description="Cell morphogenesis protein C-terminal" evidence="3">
    <location>
        <begin position="2181"/>
        <end position="2450"/>
    </location>
</feature>
<evidence type="ECO:0000313" key="5">
    <source>
        <dbReference type="EMBL" id="KAJ3169347.1"/>
    </source>
</evidence>
<feature type="region of interest" description="Disordered" evidence="1">
    <location>
        <begin position="3088"/>
        <end position="3107"/>
    </location>
</feature>
<dbReference type="InterPro" id="IPR039867">
    <property type="entry name" value="Furry/Tao3/Mor2"/>
</dbReference>
<dbReference type="Proteomes" id="UP001212152">
    <property type="component" value="Unassembled WGS sequence"/>
</dbReference>
<organism evidence="5 6">
    <name type="scientific">Geranomyces variabilis</name>
    <dbReference type="NCBI Taxonomy" id="109894"/>
    <lineage>
        <taxon>Eukaryota</taxon>
        <taxon>Fungi</taxon>
        <taxon>Fungi incertae sedis</taxon>
        <taxon>Chytridiomycota</taxon>
        <taxon>Chytridiomycota incertae sedis</taxon>
        <taxon>Chytridiomycetes</taxon>
        <taxon>Spizellomycetales</taxon>
        <taxon>Powellomycetaceae</taxon>
        <taxon>Geranomyces</taxon>
    </lineage>
</organism>
<dbReference type="InterPro" id="IPR025614">
    <property type="entry name" value="Cell_morpho_N"/>
</dbReference>
<evidence type="ECO:0000259" key="3">
    <source>
        <dbReference type="Pfam" id="PF14225"/>
    </source>
</evidence>
<dbReference type="Pfam" id="PF14228">
    <property type="entry name" value="MOR2-PAG1_mid"/>
    <property type="match status" value="4"/>
</dbReference>
<feature type="region of interest" description="Disordered" evidence="1">
    <location>
        <begin position="761"/>
        <end position="782"/>
    </location>
</feature>
<dbReference type="InterPro" id="IPR016024">
    <property type="entry name" value="ARM-type_fold"/>
</dbReference>
<feature type="domain" description="Cell morphogenesis central region" evidence="4">
    <location>
        <begin position="1547"/>
        <end position="1648"/>
    </location>
</feature>
<evidence type="ECO:0000259" key="2">
    <source>
        <dbReference type="Pfam" id="PF14222"/>
    </source>
</evidence>
<feature type="compositionally biased region" description="Low complexity" evidence="1">
    <location>
        <begin position="761"/>
        <end position="773"/>
    </location>
</feature>
<feature type="domain" description="Cell morphogenesis protein N-terminal" evidence="2">
    <location>
        <begin position="218"/>
        <end position="527"/>
    </location>
</feature>
<keyword evidence="6" id="KW-1185">Reference proteome</keyword>
<feature type="region of interest" description="Disordered" evidence="1">
    <location>
        <begin position="65"/>
        <end position="108"/>
    </location>
</feature>